<dbReference type="PROSITE" id="PS00356">
    <property type="entry name" value="HTH_LACI_1"/>
    <property type="match status" value="1"/>
</dbReference>
<proteinExistence type="predicted"/>
<dbReference type="PANTHER" id="PTHR30146">
    <property type="entry name" value="LACI-RELATED TRANSCRIPTIONAL REPRESSOR"/>
    <property type="match status" value="1"/>
</dbReference>
<dbReference type="GO" id="GO:0000976">
    <property type="term" value="F:transcription cis-regulatory region binding"/>
    <property type="evidence" value="ECO:0007669"/>
    <property type="project" value="TreeGrafter"/>
</dbReference>
<dbReference type="RefSeq" id="WP_176634664.1">
    <property type="nucleotide sequence ID" value="NZ_JAAMFM010000009.1"/>
</dbReference>
<keyword evidence="1" id="KW-0805">Transcription regulation</keyword>
<dbReference type="SMART" id="SM00354">
    <property type="entry name" value="HTH_LACI"/>
    <property type="match status" value="1"/>
</dbReference>
<keyword evidence="6" id="KW-1185">Reference proteome</keyword>
<feature type="domain" description="HTH lacI-type" evidence="4">
    <location>
        <begin position="3"/>
        <end position="58"/>
    </location>
</feature>
<evidence type="ECO:0000256" key="2">
    <source>
        <dbReference type="ARBA" id="ARBA00023125"/>
    </source>
</evidence>
<sequence>MSVKLAEVARQAGVSLATASRVLNGSARTPAAAIADRVRAAADELGYVANAQAQALARSTTGLVGLVVHDIADPYFSAIAHGVQESALQHGHQVLLAGTDIAGGAEPERSAELSAVNAFISYRTDAIILAVSRLKEEDPRLSAALGRYIKNGGRVVALGATTIPGAQSLTLPNREGAAALARALIDRGHARFAVLAGPGDRNTARRRVEGFLDALAAAGIDPLAVVPGGFNSQGGFDAALECLDALGIRPGGAAAGDGGGVAAGVCLLAANDVMALGAMTALRSRGLRIPQDVQVAGFDDIPTLRDHSPGLTTYRLPLKGIGRLAAELALDPEHAPGAGITGEVILRESAGA</sequence>
<dbReference type="SUPFAM" id="SSF47413">
    <property type="entry name" value="lambda repressor-like DNA-binding domains"/>
    <property type="match status" value="1"/>
</dbReference>
<dbReference type="SUPFAM" id="SSF53822">
    <property type="entry name" value="Periplasmic binding protein-like I"/>
    <property type="match status" value="1"/>
</dbReference>
<accession>A0A7Y7LZP2</accession>
<name>A0A7Y7LZP2_9MICC</name>
<dbReference type="EMBL" id="JAAMFM010000009">
    <property type="protein sequence ID" value="NVM94943.1"/>
    <property type="molecule type" value="Genomic_DNA"/>
</dbReference>
<reference evidence="5 6" key="1">
    <citation type="submission" date="2020-02" db="EMBL/GenBank/DDBJ databases">
        <title>Genome sequence of strain AETb3-4.</title>
        <authorList>
            <person name="Gao J."/>
            <person name="Zhang X."/>
        </authorList>
    </citation>
    <scope>NUCLEOTIDE SEQUENCE [LARGE SCALE GENOMIC DNA]</scope>
    <source>
        <strain evidence="5 6">AETb3-4</strain>
    </source>
</reference>
<dbReference type="PROSITE" id="PS50932">
    <property type="entry name" value="HTH_LACI_2"/>
    <property type="match status" value="1"/>
</dbReference>
<evidence type="ECO:0000313" key="5">
    <source>
        <dbReference type="EMBL" id="NVM94943.1"/>
    </source>
</evidence>
<dbReference type="Gene3D" id="1.10.260.40">
    <property type="entry name" value="lambda repressor-like DNA-binding domains"/>
    <property type="match status" value="1"/>
</dbReference>
<dbReference type="InterPro" id="IPR028082">
    <property type="entry name" value="Peripla_BP_I"/>
</dbReference>
<dbReference type="CDD" id="cd06267">
    <property type="entry name" value="PBP1_LacI_sugar_binding-like"/>
    <property type="match status" value="1"/>
</dbReference>
<protein>
    <submittedName>
        <fullName evidence="5">LacI family transcriptional regulator</fullName>
    </submittedName>
</protein>
<dbReference type="CDD" id="cd01392">
    <property type="entry name" value="HTH_LacI"/>
    <property type="match status" value="1"/>
</dbReference>
<keyword evidence="3" id="KW-0804">Transcription</keyword>
<dbReference type="Gene3D" id="3.40.50.2300">
    <property type="match status" value="2"/>
</dbReference>
<dbReference type="GO" id="GO:0003700">
    <property type="term" value="F:DNA-binding transcription factor activity"/>
    <property type="evidence" value="ECO:0007669"/>
    <property type="project" value="TreeGrafter"/>
</dbReference>
<dbReference type="PANTHER" id="PTHR30146:SF153">
    <property type="entry name" value="LACTOSE OPERON REPRESSOR"/>
    <property type="match status" value="1"/>
</dbReference>
<dbReference type="AlphaFoldDB" id="A0A7Y7LZP2"/>
<dbReference type="Pfam" id="PF13377">
    <property type="entry name" value="Peripla_BP_3"/>
    <property type="match status" value="1"/>
</dbReference>
<evidence type="ECO:0000313" key="6">
    <source>
        <dbReference type="Proteomes" id="UP000543556"/>
    </source>
</evidence>
<organism evidence="5 6">
    <name type="scientific">Arthrobacter wenxiniae</name>
    <dbReference type="NCBI Taxonomy" id="2713570"/>
    <lineage>
        <taxon>Bacteria</taxon>
        <taxon>Bacillati</taxon>
        <taxon>Actinomycetota</taxon>
        <taxon>Actinomycetes</taxon>
        <taxon>Micrococcales</taxon>
        <taxon>Micrococcaceae</taxon>
        <taxon>Arthrobacter</taxon>
    </lineage>
</organism>
<evidence type="ECO:0000256" key="1">
    <source>
        <dbReference type="ARBA" id="ARBA00023015"/>
    </source>
</evidence>
<keyword evidence="2" id="KW-0238">DNA-binding</keyword>
<evidence type="ECO:0000256" key="3">
    <source>
        <dbReference type="ARBA" id="ARBA00023163"/>
    </source>
</evidence>
<dbReference type="InterPro" id="IPR010982">
    <property type="entry name" value="Lambda_DNA-bd_dom_sf"/>
</dbReference>
<dbReference type="InterPro" id="IPR046335">
    <property type="entry name" value="LacI/GalR-like_sensor"/>
</dbReference>
<comment type="caution">
    <text evidence="5">The sequence shown here is derived from an EMBL/GenBank/DDBJ whole genome shotgun (WGS) entry which is preliminary data.</text>
</comment>
<gene>
    <name evidence="5" type="ORF">G6034_08460</name>
</gene>
<evidence type="ECO:0000259" key="4">
    <source>
        <dbReference type="PROSITE" id="PS50932"/>
    </source>
</evidence>
<dbReference type="InterPro" id="IPR000843">
    <property type="entry name" value="HTH_LacI"/>
</dbReference>
<dbReference type="Proteomes" id="UP000543556">
    <property type="component" value="Unassembled WGS sequence"/>
</dbReference>
<dbReference type="Pfam" id="PF00356">
    <property type="entry name" value="LacI"/>
    <property type="match status" value="1"/>
</dbReference>